<dbReference type="Proteomes" id="UP000214646">
    <property type="component" value="Unassembled WGS sequence"/>
</dbReference>
<keyword evidence="12" id="KW-0411">Iron-sulfur</keyword>
<evidence type="ECO:0000256" key="1">
    <source>
        <dbReference type="ARBA" id="ARBA00001929"/>
    </source>
</evidence>
<gene>
    <name evidence="16" type="ORF">FRUB_00114</name>
</gene>
<keyword evidence="7" id="KW-0285">Flavoprotein</keyword>
<evidence type="ECO:0000259" key="13">
    <source>
        <dbReference type="Pfam" id="PF04324"/>
    </source>
</evidence>
<feature type="domain" description="FAD/NAD(P)-binding" evidence="14">
    <location>
        <begin position="8"/>
        <end position="288"/>
    </location>
</feature>
<keyword evidence="10" id="KW-0560">Oxidoreductase</keyword>
<evidence type="ECO:0000313" key="17">
    <source>
        <dbReference type="Proteomes" id="UP000214646"/>
    </source>
</evidence>
<comment type="cofactor">
    <cofactor evidence="3">
        <name>FAD</name>
        <dbReference type="ChEBI" id="CHEBI:57692"/>
    </cofactor>
</comment>
<dbReference type="Gene3D" id="3.50.50.60">
    <property type="entry name" value="FAD/NAD(P)-binding domain"/>
    <property type="match status" value="2"/>
</dbReference>
<dbReference type="InterPro" id="IPR041854">
    <property type="entry name" value="BFD-like_2Fe2S-bd_dom_sf"/>
</dbReference>
<dbReference type="GO" id="GO:0051536">
    <property type="term" value="F:iron-sulfur cluster binding"/>
    <property type="evidence" value="ECO:0007669"/>
    <property type="project" value="UniProtKB-KW"/>
</dbReference>
<keyword evidence="8" id="KW-0479">Metal-binding</keyword>
<dbReference type="PRINTS" id="PR00368">
    <property type="entry name" value="FADPNR"/>
</dbReference>
<feature type="domain" description="BFD-like [2Fe-2S]-binding" evidence="13">
    <location>
        <begin position="423"/>
        <end position="469"/>
    </location>
</feature>
<proteinExistence type="inferred from homology"/>
<dbReference type="PANTHER" id="PTHR43809">
    <property type="entry name" value="NITRITE REDUCTASE (NADH) LARGE SUBUNIT"/>
    <property type="match status" value="1"/>
</dbReference>
<comment type="similarity">
    <text evidence="5">Belongs to the nitrite and sulfite reductase 4Fe-4S domain family.</text>
</comment>
<dbReference type="SUPFAM" id="SSF51905">
    <property type="entry name" value="FAD/NAD(P)-binding domain"/>
    <property type="match status" value="1"/>
</dbReference>
<dbReference type="InterPro" id="IPR036188">
    <property type="entry name" value="FAD/NAD-bd_sf"/>
</dbReference>
<dbReference type="GO" id="GO:0046872">
    <property type="term" value="F:metal ion binding"/>
    <property type="evidence" value="ECO:0007669"/>
    <property type="project" value="UniProtKB-KW"/>
</dbReference>
<sequence length="486" mass="51247">MIFDMKKRLAIIGNRMATGRLLDELSRRNAGRMYAITVFGEEPHGCYNRILLGRVLSGGTTDEITLKSPAWYAQNDVTLESGVRVEKVDTVARQLVTTDSETHSYDAVVFATGSAAFIPKIDGLRLAEGTVKPGVFVFRTVADCTAMRAYAHPAASAVVVGGGLLGLEAAKSLCDLGLHVTVLQNSDTLMNAQLDKLGGDMLRRAIEKMGIYVRTGVSTQEVIGDDKATAVRLSDGSVFPAELVVLACGIAPRTEVAKAANVPVKRAIVVNDRMSTAIPGVYAVGECAEHDGKVYGLVEPIWDQCGVLADVLTAANPRARYTGSKVYARLKVVGVEVASMGLTESERDTDEVIQVIEDRKGIYRKLIVRDGKLAGAMLVGSAEAAPVLIQLYDRGDPLPPNRLDVLASPGGGLSGPEAAGPEVCNCHHVTEGALVEAIKGGCTTLPMLSECTKAGTGCGSCRGQLANLLLKHAPRAEAVGANGVAH</sequence>
<dbReference type="PRINTS" id="PR00469">
    <property type="entry name" value="PNDRDTASEII"/>
</dbReference>
<dbReference type="Gene3D" id="1.10.10.1100">
    <property type="entry name" value="BFD-like [2Fe-2S]-binding domain"/>
    <property type="match status" value="1"/>
</dbReference>
<dbReference type="Pfam" id="PF18267">
    <property type="entry name" value="Rubredoxin_C"/>
    <property type="match status" value="1"/>
</dbReference>
<dbReference type="InterPro" id="IPR041575">
    <property type="entry name" value="Rubredoxin_C"/>
</dbReference>
<keyword evidence="17" id="KW-1185">Reference proteome</keyword>
<evidence type="ECO:0000256" key="7">
    <source>
        <dbReference type="ARBA" id="ARBA00022630"/>
    </source>
</evidence>
<evidence type="ECO:0000259" key="14">
    <source>
        <dbReference type="Pfam" id="PF07992"/>
    </source>
</evidence>
<dbReference type="GO" id="GO:0016491">
    <property type="term" value="F:oxidoreductase activity"/>
    <property type="evidence" value="ECO:0007669"/>
    <property type="project" value="UniProtKB-KW"/>
</dbReference>
<dbReference type="InterPro" id="IPR016156">
    <property type="entry name" value="FAD/NAD-linked_Rdtase_dimer_sf"/>
</dbReference>
<comment type="caution">
    <text evidence="16">The sequence shown here is derived from an EMBL/GenBank/DDBJ whole genome shotgun (WGS) entry which is preliminary data.</text>
</comment>
<keyword evidence="9" id="KW-0274">FAD</keyword>
<accession>A0A225EDA0</accession>
<evidence type="ECO:0000256" key="9">
    <source>
        <dbReference type="ARBA" id="ARBA00022827"/>
    </source>
</evidence>
<dbReference type="InterPro" id="IPR023753">
    <property type="entry name" value="FAD/NAD-binding_dom"/>
</dbReference>
<dbReference type="PANTHER" id="PTHR43809:SF1">
    <property type="entry name" value="NITRITE REDUCTASE (NADH) LARGE SUBUNIT"/>
    <property type="match status" value="1"/>
</dbReference>
<dbReference type="Pfam" id="PF04324">
    <property type="entry name" value="Fer2_BFD"/>
    <property type="match status" value="1"/>
</dbReference>
<name>A0A225EDA0_9BACT</name>
<evidence type="ECO:0000313" key="16">
    <source>
        <dbReference type="EMBL" id="OWK46415.1"/>
    </source>
</evidence>
<organism evidence="16 17">
    <name type="scientific">Fimbriiglobus ruber</name>
    <dbReference type="NCBI Taxonomy" id="1908690"/>
    <lineage>
        <taxon>Bacteria</taxon>
        <taxon>Pseudomonadati</taxon>
        <taxon>Planctomycetota</taxon>
        <taxon>Planctomycetia</taxon>
        <taxon>Gemmatales</taxon>
        <taxon>Gemmataceae</taxon>
        <taxon>Fimbriiglobus</taxon>
    </lineage>
</organism>
<dbReference type="AlphaFoldDB" id="A0A225EDA0"/>
<evidence type="ECO:0000259" key="15">
    <source>
        <dbReference type="Pfam" id="PF18267"/>
    </source>
</evidence>
<dbReference type="Pfam" id="PF07992">
    <property type="entry name" value="Pyr_redox_2"/>
    <property type="match status" value="1"/>
</dbReference>
<evidence type="ECO:0000256" key="2">
    <source>
        <dbReference type="ARBA" id="ARBA00001966"/>
    </source>
</evidence>
<protein>
    <submittedName>
        <fullName evidence="16">Nitrite reductase [NAD(P)H] large subunit</fullName>
    </submittedName>
</protein>
<evidence type="ECO:0000256" key="12">
    <source>
        <dbReference type="ARBA" id="ARBA00023014"/>
    </source>
</evidence>
<dbReference type="InterPro" id="IPR007419">
    <property type="entry name" value="BFD-like_2Fe2S-bd_dom"/>
</dbReference>
<reference evidence="17" key="1">
    <citation type="submission" date="2017-06" db="EMBL/GenBank/DDBJ databases">
        <title>Genome analysis of Fimbriiglobus ruber SP5, the first member of the order Planctomycetales with confirmed chitinolytic capability.</title>
        <authorList>
            <person name="Ravin N.V."/>
            <person name="Rakitin A.L."/>
            <person name="Ivanova A.A."/>
            <person name="Beletsky A.V."/>
            <person name="Kulichevskaya I.S."/>
            <person name="Mardanov A.V."/>
            <person name="Dedysh S.N."/>
        </authorList>
    </citation>
    <scope>NUCLEOTIDE SEQUENCE [LARGE SCALE GENOMIC DNA]</scope>
    <source>
        <strain evidence="17">SP5</strain>
    </source>
</reference>
<comment type="cofactor">
    <cofactor evidence="2">
        <name>[4Fe-4S] cluster</name>
        <dbReference type="ChEBI" id="CHEBI:49883"/>
    </cofactor>
</comment>
<evidence type="ECO:0000256" key="8">
    <source>
        <dbReference type="ARBA" id="ARBA00022723"/>
    </source>
</evidence>
<evidence type="ECO:0000256" key="4">
    <source>
        <dbReference type="ARBA" id="ARBA00005096"/>
    </source>
</evidence>
<keyword evidence="11" id="KW-0408">Iron</keyword>
<feature type="domain" description="NADH-rubredoxin oxidoreductase C-terminal" evidence="15">
    <location>
        <begin position="329"/>
        <end position="387"/>
    </location>
</feature>
<keyword evidence="6" id="KW-0349">Heme</keyword>
<dbReference type="EMBL" id="NIDE01000001">
    <property type="protein sequence ID" value="OWK46415.1"/>
    <property type="molecule type" value="Genomic_DNA"/>
</dbReference>
<dbReference type="InterPro" id="IPR052034">
    <property type="entry name" value="NasD-like"/>
</dbReference>
<comment type="pathway">
    <text evidence="4">Nitrogen metabolism; nitrate reduction (assimilation).</text>
</comment>
<evidence type="ECO:0000256" key="5">
    <source>
        <dbReference type="ARBA" id="ARBA00010429"/>
    </source>
</evidence>
<evidence type="ECO:0000256" key="11">
    <source>
        <dbReference type="ARBA" id="ARBA00023004"/>
    </source>
</evidence>
<evidence type="ECO:0000256" key="3">
    <source>
        <dbReference type="ARBA" id="ARBA00001974"/>
    </source>
</evidence>
<evidence type="ECO:0000256" key="6">
    <source>
        <dbReference type="ARBA" id="ARBA00022617"/>
    </source>
</evidence>
<dbReference type="Gene3D" id="3.30.390.30">
    <property type="match status" value="1"/>
</dbReference>
<evidence type="ECO:0000256" key="10">
    <source>
        <dbReference type="ARBA" id="ARBA00023002"/>
    </source>
</evidence>
<comment type="cofactor">
    <cofactor evidence="1">
        <name>siroheme</name>
        <dbReference type="ChEBI" id="CHEBI:60052"/>
    </cofactor>
</comment>